<accession>A0A9P0HE69</accession>
<keyword evidence="3" id="KW-1185">Reference proteome</keyword>
<evidence type="ECO:0000256" key="1">
    <source>
        <dbReference type="SAM" id="MobiDB-lite"/>
    </source>
</evidence>
<sequence>MEGISQQQRQQGTPAFLGHDVGSPDTESNTNMLRSLLLSKQEVALLCLVDEWIKEIWTGIHQKIHKPQSGSEVSVLGRWLANKAPRLMELASDKASASRMEYRLSIVYSAISLLNGYLRAKPTTKHIVPISACSKNVCSTDIDSSIL</sequence>
<protein>
    <submittedName>
        <fullName evidence="2">Uncharacterized protein</fullName>
    </submittedName>
</protein>
<evidence type="ECO:0000313" key="3">
    <source>
        <dbReference type="Proteomes" id="UP001152798"/>
    </source>
</evidence>
<evidence type="ECO:0000313" key="2">
    <source>
        <dbReference type="EMBL" id="CAH1400353.1"/>
    </source>
</evidence>
<feature type="region of interest" description="Disordered" evidence="1">
    <location>
        <begin position="1"/>
        <end position="27"/>
    </location>
</feature>
<name>A0A9P0HE69_NEZVI</name>
<organism evidence="2 3">
    <name type="scientific">Nezara viridula</name>
    <name type="common">Southern green stink bug</name>
    <name type="synonym">Cimex viridulus</name>
    <dbReference type="NCBI Taxonomy" id="85310"/>
    <lineage>
        <taxon>Eukaryota</taxon>
        <taxon>Metazoa</taxon>
        <taxon>Ecdysozoa</taxon>
        <taxon>Arthropoda</taxon>
        <taxon>Hexapoda</taxon>
        <taxon>Insecta</taxon>
        <taxon>Pterygota</taxon>
        <taxon>Neoptera</taxon>
        <taxon>Paraneoptera</taxon>
        <taxon>Hemiptera</taxon>
        <taxon>Heteroptera</taxon>
        <taxon>Panheteroptera</taxon>
        <taxon>Pentatomomorpha</taxon>
        <taxon>Pentatomoidea</taxon>
        <taxon>Pentatomidae</taxon>
        <taxon>Pentatominae</taxon>
        <taxon>Nezara</taxon>
    </lineage>
</organism>
<reference evidence="2" key="1">
    <citation type="submission" date="2022-01" db="EMBL/GenBank/DDBJ databases">
        <authorList>
            <person name="King R."/>
        </authorList>
    </citation>
    <scope>NUCLEOTIDE SEQUENCE</scope>
</reference>
<dbReference type="AlphaFoldDB" id="A0A9P0HE69"/>
<gene>
    <name evidence="2" type="ORF">NEZAVI_LOCUS9615</name>
</gene>
<feature type="compositionally biased region" description="Polar residues" evidence="1">
    <location>
        <begin position="1"/>
        <end position="13"/>
    </location>
</feature>
<dbReference type="EMBL" id="OV725080">
    <property type="protein sequence ID" value="CAH1400353.1"/>
    <property type="molecule type" value="Genomic_DNA"/>
</dbReference>
<proteinExistence type="predicted"/>
<dbReference type="Proteomes" id="UP001152798">
    <property type="component" value="Chromosome 4"/>
</dbReference>